<protein>
    <submittedName>
        <fullName evidence="2">GTP-binding protein</fullName>
    </submittedName>
</protein>
<evidence type="ECO:0000313" key="3">
    <source>
        <dbReference type="Proteomes" id="UP000284763"/>
    </source>
</evidence>
<evidence type="ECO:0000259" key="1">
    <source>
        <dbReference type="Pfam" id="PF02492"/>
    </source>
</evidence>
<reference evidence="2 3" key="1">
    <citation type="submission" date="2018-08" db="EMBL/GenBank/DDBJ databases">
        <title>The metabolism and importance of syntrophic acetate oxidation coupled to methane or sulfide production in haloalkaline environments.</title>
        <authorList>
            <person name="Timmers P.H.A."/>
            <person name="Vavourakis C.D."/>
            <person name="Sorokin D.Y."/>
            <person name="Sinninghe Damste J.S."/>
            <person name="Muyzer G."/>
            <person name="Stams A.J.M."/>
            <person name="Plugge C.M."/>
        </authorList>
    </citation>
    <scope>NUCLEOTIDE SEQUENCE [LARGE SCALE GENOMIC DNA]</scope>
    <source>
        <strain evidence="2">MSAO_Arc3</strain>
    </source>
</reference>
<dbReference type="Gene3D" id="3.40.50.300">
    <property type="entry name" value="P-loop containing nucleotide triphosphate hydrolases"/>
    <property type="match status" value="1"/>
</dbReference>
<dbReference type="AlphaFoldDB" id="A0A3R7VSD2"/>
<dbReference type="Pfam" id="PF02492">
    <property type="entry name" value="cobW"/>
    <property type="match status" value="1"/>
</dbReference>
<dbReference type="GO" id="GO:0005737">
    <property type="term" value="C:cytoplasm"/>
    <property type="evidence" value="ECO:0007669"/>
    <property type="project" value="TreeGrafter"/>
</dbReference>
<comment type="caution">
    <text evidence="2">The sequence shown here is derived from an EMBL/GenBank/DDBJ whole genome shotgun (WGS) entry which is preliminary data.</text>
</comment>
<proteinExistence type="predicted"/>
<name>A0A3R7VSD2_9EURY</name>
<dbReference type="InterPro" id="IPR003495">
    <property type="entry name" value="CobW/HypB/UreG_nucleotide-bd"/>
</dbReference>
<dbReference type="PANTHER" id="PTHR13748:SF62">
    <property type="entry name" value="COBW DOMAIN-CONTAINING PROTEIN"/>
    <property type="match status" value="1"/>
</dbReference>
<accession>A0A3R7VSD2</accession>
<dbReference type="PANTHER" id="PTHR13748">
    <property type="entry name" value="COBW-RELATED"/>
    <property type="match status" value="1"/>
</dbReference>
<dbReference type="Proteomes" id="UP000284763">
    <property type="component" value="Unassembled WGS sequence"/>
</dbReference>
<dbReference type="InterPro" id="IPR027417">
    <property type="entry name" value="P-loop_NTPase"/>
</dbReference>
<evidence type="ECO:0000313" key="2">
    <source>
        <dbReference type="EMBL" id="RQD82195.1"/>
    </source>
</evidence>
<feature type="domain" description="CobW/HypB/UreG nucleotide-binding" evidence="1">
    <location>
        <begin position="3"/>
        <end position="179"/>
    </location>
</feature>
<sequence length="370" mass="41471">MKAIIIGGFLGSGKTTTLITLGKYLADEGSKVAIVVNEVGQVGIDSDIINKFGLNTKEITSGCICCTLKVDMKTTITELYNSFSPDYLLVEPSGIAFPNMIKQNIELMNLKDSVEIAPLVTLIDGSRFTDIMKSVKNYALRQIEDAEIMVINKIDLIKPIEVPIIEESVRQLNKNATIIKMTAAPNDQGFNELVNKIVPTDDEKKVYLDTKIDVDKTESPTILEIEELDGHTHYDSRYSGLSSYANNYLIKVDNIEIDNAKSITSEVAQHLKADIVRETPEFVGHIKMFLETRETTVKSSITSYTQEPTIELIDKLSENKPHFKILTAVSGIDEDKLRHIVDENIKLVFSKRKMTVLKSFDDDLKHENDH</sequence>
<dbReference type="SUPFAM" id="SSF52540">
    <property type="entry name" value="P-loop containing nucleoside triphosphate hydrolases"/>
    <property type="match status" value="1"/>
</dbReference>
<organism evidence="2 3">
    <name type="scientific">Methanosalsum natronophilum</name>
    <dbReference type="NCBI Taxonomy" id="768733"/>
    <lineage>
        <taxon>Archaea</taxon>
        <taxon>Methanobacteriati</taxon>
        <taxon>Methanobacteriota</taxon>
        <taxon>Stenosarchaea group</taxon>
        <taxon>Methanomicrobia</taxon>
        <taxon>Methanosarcinales</taxon>
        <taxon>Methanosarcinaceae</taxon>
        <taxon>Methanosalsum</taxon>
    </lineage>
</organism>
<gene>
    <name evidence="2" type="ORF">D5R95_07490</name>
</gene>
<dbReference type="EMBL" id="QZAB01000469">
    <property type="protein sequence ID" value="RQD82195.1"/>
    <property type="molecule type" value="Genomic_DNA"/>
</dbReference>
<dbReference type="InterPro" id="IPR051316">
    <property type="entry name" value="Zinc-reg_GTPase_activator"/>
</dbReference>